<evidence type="ECO:0000256" key="2">
    <source>
        <dbReference type="ARBA" id="ARBA00006175"/>
    </source>
</evidence>
<dbReference type="InterPro" id="IPR023271">
    <property type="entry name" value="Aquaporin-like"/>
</dbReference>
<dbReference type="Gene3D" id="1.20.1080.10">
    <property type="entry name" value="Glycerol uptake facilitator protein"/>
    <property type="match status" value="1"/>
</dbReference>
<keyword evidence="7 9" id="KW-0472">Membrane</keyword>
<comment type="subcellular location">
    <subcellularLocation>
        <location evidence="1">Membrane</location>
        <topology evidence="1">Multi-pass membrane protein</topology>
    </subcellularLocation>
</comment>
<dbReference type="AlphaFoldDB" id="A0A9P7VUH7"/>
<evidence type="ECO:0000256" key="1">
    <source>
        <dbReference type="ARBA" id="ARBA00004141"/>
    </source>
</evidence>
<dbReference type="InterPro" id="IPR050363">
    <property type="entry name" value="MIP/Aquaporin"/>
</dbReference>
<protein>
    <recommendedName>
        <fullName evidence="12">Aquaporin</fullName>
    </recommendedName>
</protein>
<dbReference type="PANTHER" id="PTHR43829">
    <property type="entry name" value="AQUAPORIN OR AQUAGLYCEROPORIN RELATED"/>
    <property type="match status" value="1"/>
</dbReference>
<evidence type="ECO:0000256" key="5">
    <source>
        <dbReference type="ARBA" id="ARBA00022737"/>
    </source>
</evidence>
<feature type="transmembrane region" description="Helical" evidence="9">
    <location>
        <begin position="12"/>
        <end position="30"/>
    </location>
</feature>
<dbReference type="InterPro" id="IPR000425">
    <property type="entry name" value="MIP"/>
</dbReference>
<evidence type="ECO:0000256" key="4">
    <source>
        <dbReference type="ARBA" id="ARBA00022692"/>
    </source>
</evidence>
<feature type="transmembrane region" description="Helical" evidence="9">
    <location>
        <begin position="42"/>
        <end position="66"/>
    </location>
</feature>
<evidence type="ECO:0008006" key="12">
    <source>
        <dbReference type="Google" id="ProtNLM"/>
    </source>
</evidence>
<evidence type="ECO:0000256" key="9">
    <source>
        <dbReference type="SAM" id="Phobius"/>
    </source>
</evidence>
<dbReference type="GO" id="GO:0005886">
    <property type="term" value="C:plasma membrane"/>
    <property type="evidence" value="ECO:0007669"/>
    <property type="project" value="TreeGrafter"/>
</dbReference>
<proteinExistence type="inferred from homology"/>
<dbReference type="EMBL" id="MU250534">
    <property type="protein sequence ID" value="KAG7446700.1"/>
    <property type="molecule type" value="Genomic_DNA"/>
</dbReference>
<evidence type="ECO:0000313" key="10">
    <source>
        <dbReference type="EMBL" id="KAG7446700.1"/>
    </source>
</evidence>
<dbReference type="OrthoDB" id="3222at2759"/>
<dbReference type="GeneID" id="66105478"/>
<organism evidence="10 11">
    <name type="scientific">Guyanagaster necrorhizus</name>
    <dbReference type="NCBI Taxonomy" id="856835"/>
    <lineage>
        <taxon>Eukaryota</taxon>
        <taxon>Fungi</taxon>
        <taxon>Dikarya</taxon>
        <taxon>Basidiomycota</taxon>
        <taxon>Agaricomycotina</taxon>
        <taxon>Agaricomycetes</taxon>
        <taxon>Agaricomycetidae</taxon>
        <taxon>Agaricales</taxon>
        <taxon>Marasmiineae</taxon>
        <taxon>Physalacriaceae</taxon>
        <taxon>Guyanagaster</taxon>
    </lineage>
</organism>
<name>A0A9P7VUH7_9AGAR</name>
<evidence type="ECO:0000256" key="7">
    <source>
        <dbReference type="ARBA" id="ARBA00023136"/>
    </source>
</evidence>
<keyword evidence="6 9" id="KW-1133">Transmembrane helix</keyword>
<sequence length="92" mass="10076">YQLEYMMNVSCFFSEFIGTAVLVLIILATIDPGNTPPPSGLFPTILFIALLGISASPGMKSLFFMFNPACDLGPRIVTSMVGYGRHIYTYSK</sequence>
<dbReference type="SUPFAM" id="SSF81338">
    <property type="entry name" value="Aquaporin-like"/>
    <property type="match status" value="1"/>
</dbReference>
<comment type="caution">
    <text evidence="10">The sequence shown here is derived from an EMBL/GenBank/DDBJ whole genome shotgun (WGS) entry which is preliminary data.</text>
</comment>
<keyword evidence="4 9" id="KW-0812">Transmembrane</keyword>
<dbReference type="GO" id="GO:0015250">
    <property type="term" value="F:water channel activity"/>
    <property type="evidence" value="ECO:0007669"/>
    <property type="project" value="TreeGrafter"/>
</dbReference>
<keyword evidence="5" id="KW-0677">Repeat</keyword>
<keyword evidence="3" id="KW-0813">Transport</keyword>
<dbReference type="Pfam" id="PF00230">
    <property type="entry name" value="MIP"/>
    <property type="match status" value="1"/>
</dbReference>
<comment type="catalytic activity">
    <reaction evidence="8">
        <text>H2O(in) = H2O(out)</text>
        <dbReference type="Rhea" id="RHEA:29667"/>
        <dbReference type="ChEBI" id="CHEBI:15377"/>
    </reaction>
</comment>
<gene>
    <name evidence="10" type="ORF">BT62DRAFT_894480</name>
</gene>
<keyword evidence="11" id="KW-1185">Reference proteome</keyword>
<accession>A0A9P7VUH7</accession>
<evidence type="ECO:0000313" key="11">
    <source>
        <dbReference type="Proteomes" id="UP000812287"/>
    </source>
</evidence>
<dbReference type="RefSeq" id="XP_043040200.1">
    <property type="nucleotide sequence ID" value="XM_043183181.1"/>
</dbReference>
<evidence type="ECO:0000256" key="8">
    <source>
        <dbReference type="ARBA" id="ARBA00034651"/>
    </source>
</evidence>
<comment type="similarity">
    <text evidence="2">Belongs to the MIP/aquaporin (TC 1.A.8) family.</text>
</comment>
<reference evidence="10" key="1">
    <citation type="submission" date="2020-11" db="EMBL/GenBank/DDBJ databases">
        <title>Adaptations for nitrogen fixation in a non-lichenized fungal sporocarp promotes dispersal by wood-feeding termites.</title>
        <authorList>
            <consortium name="DOE Joint Genome Institute"/>
            <person name="Koch R.A."/>
            <person name="Yoon G."/>
            <person name="Arayal U."/>
            <person name="Lail K."/>
            <person name="Amirebrahimi M."/>
            <person name="Labutti K."/>
            <person name="Lipzen A."/>
            <person name="Riley R."/>
            <person name="Barry K."/>
            <person name="Henrissat B."/>
            <person name="Grigoriev I.V."/>
            <person name="Herr J.R."/>
            <person name="Aime M.C."/>
        </authorList>
    </citation>
    <scope>NUCLEOTIDE SEQUENCE</scope>
    <source>
        <strain evidence="10">MCA 3950</strain>
    </source>
</reference>
<dbReference type="Proteomes" id="UP000812287">
    <property type="component" value="Unassembled WGS sequence"/>
</dbReference>
<feature type="non-terminal residue" evidence="10">
    <location>
        <position position="1"/>
    </location>
</feature>
<dbReference type="PANTHER" id="PTHR43829:SF9">
    <property type="entry name" value="AQUAPORIN-9"/>
    <property type="match status" value="1"/>
</dbReference>
<evidence type="ECO:0000256" key="6">
    <source>
        <dbReference type="ARBA" id="ARBA00022989"/>
    </source>
</evidence>
<evidence type="ECO:0000256" key="3">
    <source>
        <dbReference type="ARBA" id="ARBA00022448"/>
    </source>
</evidence>
<dbReference type="GO" id="GO:0015254">
    <property type="term" value="F:glycerol channel activity"/>
    <property type="evidence" value="ECO:0007669"/>
    <property type="project" value="TreeGrafter"/>
</dbReference>